<dbReference type="VEuPathDB" id="TriTrypDB:TvY486_1011270"/>
<feature type="region of interest" description="Disordered" evidence="1">
    <location>
        <begin position="156"/>
        <end position="236"/>
    </location>
</feature>
<feature type="compositionally biased region" description="Basic and acidic residues" evidence="1">
    <location>
        <begin position="518"/>
        <end position="530"/>
    </location>
</feature>
<name>G0U874_TRYVY</name>
<feature type="region of interest" description="Disordered" evidence="1">
    <location>
        <begin position="439"/>
        <end position="544"/>
    </location>
</feature>
<dbReference type="EMBL" id="HE573026">
    <property type="protein sequence ID" value="CCC52084.1"/>
    <property type="molecule type" value="Genomic_DNA"/>
</dbReference>
<feature type="region of interest" description="Disordered" evidence="1">
    <location>
        <begin position="246"/>
        <end position="265"/>
    </location>
</feature>
<protein>
    <submittedName>
        <fullName evidence="2">Uncharacterized protein</fullName>
    </submittedName>
</protein>
<evidence type="ECO:0000256" key="1">
    <source>
        <dbReference type="SAM" id="MobiDB-lite"/>
    </source>
</evidence>
<feature type="compositionally biased region" description="Low complexity" evidence="1">
    <location>
        <begin position="531"/>
        <end position="540"/>
    </location>
</feature>
<feature type="compositionally biased region" description="Basic and acidic residues" evidence="1">
    <location>
        <begin position="453"/>
        <end position="464"/>
    </location>
</feature>
<proteinExistence type="predicted"/>
<evidence type="ECO:0000313" key="2">
    <source>
        <dbReference type="EMBL" id="CCC52084.1"/>
    </source>
</evidence>
<feature type="compositionally biased region" description="Low complexity" evidence="1">
    <location>
        <begin position="188"/>
        <end position="205"/>
    </location>
</feature>
<feature type="compositionally biased region" description="Polar residues" evidence="1">
    <location>
        <begin position="465"/>
        <end position="475"/>
    </location>
</feature>
<gene>
    <name evidence="2" type="ORF">TVY486_1011270</name>
</gene>
<reference evidence="2" key="1">
    <citation type="journal article" date="2012" name="Proc. Natl. Acad. Sci. U.S.A.">
        <title>Antigenic diversity is generated by distinct evolutionary mechanisms in African trypanosome species.</title>
        <authorList>
            <person name="Jackson A.P."/>
            <person name="Berry A."/>
            <person name="Aslett M."/>
            <person name="Allison H.C."/>
            <person name="Burton P."/>
            <person name="Vavrova-Anderson J."/>
            <person name="Brown R."/>
            <person name="Browne H."/>
            <person name="Corton N."/>
            <person name="Hauser H."/>
            <person name="Gamble J."/>
            <person name="Gilderthorp R."/>
            <person name="Marcello L."/>
            <person name="McQuillan J."/>
            <person name="Otto T.D."/>
            <person name="Quail M.A."/>
            <person name="Sanders M.J."/>
            <person name="van Tonder A."/>
            <person name="Ginger M.L."/>
            <person name="Field M.C."/>
            <person name="Barry J.D."/>
            <person name="Hertz-Fowler C."/>
            <person name="Berriman M."/>
        </authorList>
    </citation>
    <scope>NUCLEOTIDE SEQUENCE</scope>
    <source>
        <strain evidence="2">Y486</strain>
    </source>
</reference>
<dbReference type="AlphaFoldDB" id="G0U874"/>
<sequence>MEVLHICVVILLGPASPILYHIFTSSFPLRRAKIKEMMGHTVFEGQAILIWELPTSLRNSEVELRAFFARHFEGTPAATIKAVVFDGDADGLDSCDENKKILVEFEGKEAVEVVLSRIIQHELRERDEEQQVELRRGYVHIGHVRLLVEGVMSTHNIVTSPPRDDTETESSTSLVDIGRGSGTNRLHVPSSSSSTSSVGQYVVVSDASSPTDSPRARAAAKKDRRCPTGNGSAQAHVISVDVDERTDNSVGCSDHAAPQSHEGSANVTLASERGEVEDKGSVVLCLIFELLMDGVKRSGASTGAANAGEFGLSPHSVFKLIQSTCLARQIVMLPSNPSRGPGGRANERNHVFRALVEVGSLSDALAVRDDFHNAVVDLANNQNSGEGEVEFRFRLRVVLNNKPDARRQLRVPLNTQTELSLTPKNLAKMGGRFDCVRFEGEKQAENPKSGSLEPKRTESSERKIQTLTGGRTDSASPVGGGTTHKLPRKRSRERQEVNGNCCGSRDSQRSSRSRAHQHRQDYKVPSRQVERSSSSPSATSGAQNGSVSLEHYVHYHNYHRNHSFNADPRFAQQYPVPAHNLTQIGHSTHDSHANNLVNGGMAGKNYNNDYLVLLQQQLQQNQQQQLFSQYGSMYPQLPFGWRPVYSEQYKKTYYVYRNPETGVETTSWDLPTAG</sequence>
<accession>G0U874</accession>
<organism evidence="2">
    <name type="scientific">Trypanosoma vivax (strain Y486)</name>
    <dbReference type="NCBI Taxonomy" id="1055687"/>
    <lineage>
        <taxon>Eukaryota</taxon>
        <taxon>Discoba</taxon>
        <taxon>Euglenozoa</taxon>
        <taxon>Kinetoplastea</taxon>
        <taxon>Metakinetoplastina</taxon>
        <taxon>Trypanosomatida</taxon>
        <taxon>Trypanosomatidae</taxon>
        <taxon>Trypanosoma</taxon>
        <taxon>Duttonella</taxon>
    </lineage>
</organism>